<feature type="compositionally biased region" description="Low complexity" evidence="3">
    <location>
        <begin position="185"/>
        <end position="195"/>
    </location>
</feature>
<feature type="modified residue" description="4-aspartylphosphate" evidence="2">
    <location>
        <position position="53"/>
    </location>
</feature>
<evidence type="ECO:0000256" key="3">
    <source>
        <dbReference type="SAM" id="MobiDB-lite"/>
    </source>
</evidence>
<dbReference type="PANTHER" id="PTHR44591:SF20">
    <property type="entry name" value="PROTEIN PILH"/>
    <property type="match status" value="1"/>
</dbReference>
<dbReference type="PANTHER" id="PTHR44591">
    <property type="entry name" value="STRESS RESPONSE REGULATOR PROTEIN 1"/>
    <property type="match status" value="1"/>
</dbReference>
<gene>
    <name evidence="5" type="ORF">FTUN_2302</name>
</gene>
<dbReference type="Proteomes" id="UP000503447">
    <property type="component" value="Chromosome"/>
</dbReference>
<sequence>MAGPPFVLVVDDSMTIRRQTQMLLSAYRVETRNSARGALELLGTERPDVVLLDDHLPDTVVTEFLARLESDEVLRRVPVIVMTERGGGEPAAPGHEHRSVVGVLVKPLSADALLEAVEAAVLAGAVADPGSGPTPAQVEAVARALAGTFARALAKVPDWERARGPPPRASTSASAVHGPGGRSGRGPAPRRGGVRGAAPAARAVAVWDTQPGVRPELTGWFGRWYRLQTIDLALAADPLDAVARARPMGAVVSAETVGVERCARVVQQLAGAVPDRALVVTCAPANKNRAGDWWAAGAGAVLVKPFALRALEPVLVRECPAVH</sequence>
<dbReference type="SMART" id="SM00448">
    <property type="entry name" value="REC"/>
    <property type="match status" value="1"/>
</dbReference>
<accession>A0A6M5YL10</accession>
<evidence type="ECO:0000313" key="6">
    <source>
        <dbReference type="Proteomes" id="UP000503447"/>
    </source>
</evidence>
<dbReference type="PROSITE" id="PS50110">
    <property type="entry name" value="RESPONSE_REGULATORY"/>
    <property type="match status" value="1"/>
</dbReference>
<dbReference type="InterPro" id="IPR011006">
    <property type="entry name" value="CheY-like_superfamily"/>
</dbReference>
<keyword evidence="6" id="KW-1185">Reference proteome</keyword>
<dbReference type="SUPFAM" id="SSF52172">
    <property type="entry name" value="CheY-like"/>
    <property type="match status" value="1"/>
</dbReference>
<keyword evidence="1 2" id="KW-0597">Phosphoprotein</keyword>
<organism evidence="5 6">
    <name type="scientific">Frigoriglobus tundricola</name>
    <dbReference type="NCBI Taxonomy" id="2774151"/>
    <lineage>
        <taxon>Bacteria</taxon>
        <taxon>Pseudomonadati</taxon>
        <taxon>Planctomycetota</taxon>
        <taxon>Planctomycetia</taxon>
        <taxon>Gemmatales</taxon>
        <taxon>Gemmataceae</taxon>
        <taxon>Frigoriglobus</taxon>
    </lineage>
</organism>
<dbReference type="EMBL" id="CP053452">
    <property type="protein sequence ID" value="QJW94779.1"/>
    <property type="molecule type" value="Genomic_DNA"/>
</dbReference>
<evidence type="ECO:0000256" key="2">
    <source>
        <dbReference type="PROSITE-ProRule" id="PRU00169"/>
    </source>
</evidence>
<dbReference type="AlphaFoldDB" id="A0A6M5YL10"/>
<dbReference type="KEGG" id="ftj:FTUN_2302"/>
<protein>
    <recommendedName>
        <fullName evidence="4">Response regulatory domain-containing protein</fullName>
    </recommendedName>
</protein>
<dbReference type="RefSeq" id="WP_171470700.1">
    <property type="nucleotide sequence ID" value="NZ_CP053452.2"/>
</dbReference>
<dbReference type="Gene3D" id="3.40.50.2300">
    <property type="match status" value="1"/>
</dbReference>
<dbReference type="InterPro" id="IPR001789">
    <property type="entry name" value="Sig_transdc_resp-reg_receiver"/>
</dbReference>
<dbReference type="Pfam" id="PF00072">
    <property type="entry name" value="Response_reg"/>
    <property type="match status" value="1"/>
</dbReference>
<evidence type="ECO:0000256" key="1">
    <source>
        <dbReference type="ARBA" id="ARBA00022553"/>
    </source>
</evidence>
<name>A0A6M5YL10_9BACT</name>
<dbReference type="InterPro" id="IPR050595">
    <property type="entry name" value="Bact_response_regulator"/>
</dbReference>
<dbReference type="CDD" id="cd00156">
    <property type="entry name" value="REC"/>
    <property type="match status" value="1"/>
</dbReference>
<evidence type="ECO:0000259" key="4">
    <source>
        <dbReference type="PROSITE" id="PS50110"/>
    </source>
</evidence>
<reference evidence="6" key="1">
    <citation type="submission" date="2020-05" db="EMBL/GenBank/DDBJ databases">
        <title>Frigoriglobus tundricola gen. nov., sp. nov., a psychrotolerant cellulolytic planctomycete of the family Gemmataceae with two divergent copies of 16S rRNA gene.</title>
        <authorList>
            <person name="Kulichevskaya I.S."/>
            <person name="Ivanova A.A."/>
            <person name="Naumoff D.G."/>
            <person name="Beletsky A.V."/>
            <person name="Rijpstra W.I.C."/>
            <person name="Sinninghe Damste J.S."/>
            <person name="Mardanov A.V."/>
            <person name="Ravin N.V."/>
            <person name="Dedysh S.N."/>
        </authorList>
    </citation>
    <scope>NUCLEOTIDE SEQUENCE [LARGE SCALE GENOMIC DNA]</scope>
    <source>
        <strain evidence="6">PL17</strain>
    </source>
</reference>
<feature type="domain" description="Response regulatory" evidence="4">
    <location>
        <begin position="6"/>
        <end position="121"/>
    </location>
</feature>
<dbReference type="GO" id="GO:0000160">
    <property type="term" value="P:phosphorelay signal transduction system"/>
    <property type="evidence" value="ECO:0007669"/>
    <property type="project" value="InterPro"/>
</dbReference>
<feature type="region of interest" description="Disordered" evidence="3">
    <location>
        <begin position="160"/>
        <end position="195"/>
    </location>
</feature>
<evidence type="ECO:0000313" key="5">
    <source>
        <dbReference type="EMBL" id="QJW94779.1"/>
    </source>
</evidence>
<proteinExistence type="predicted"/>